<dbReference type="KEGG" id="bbet:F8237_10560"/>
<evidence type="ECO:0000256" key="7">
    <source>
        <dbReference type="SAM" id="MobiDB-lite"/>
    </source>
</evidence>
<evidence type="ECO:0000256" key="1">
    <source>
        <dbReference type="ARBA" id="ARBA00004651"/>
    </source>
</evidence>
<dbReference type="InterPro" id="IPR027417">
    <property type="entry name" value="P-loop_NTPase"/>
</dbReference>
<evidence type="ECO:0000256" key="8">
    <source>
        <dbReference type="SAM" id="Phobius"/>
    </source>
</evidence>
<feature type="transmembrane region" description="Helical" evidence="8">
    <location>
        <begin position="449"/>
        <end position="474"/>
    </location>
</feature>
<dbReference type="OrthoDB" id="230260at2"/>
<comment type="subcellular location">
    <subcellularLocation>
        <location evidence="1">Cell membrane</location>
        <topology evidence="1">Multi-pass membrane protein</topology>
    </subcellularLocation>
</comment>
<sequence length="786" mass="84858">MLDYNQPIDRARPEAPQPRSQAGFNVLELVNLLWRRKIAIAAAALLGATLAVTVGKSVTPRYTATAQLYVDPRELQLVDRELTPRAQDVSGMSMVVESQARLITSNSVLLQVIEQAGLDKDPEFGGGDSKSLMSSLLGLIGLQPRAPSGAETKEVQLAALDALNRHITIRKTEKSFIVDIEVWSTDPAKAAMLANTLTSTYLAESRNSQASAARRATSDLSGRLKELRERLRNAETTLATYKAQNNFVGTQDALISDQQLSASNQRLSAARAATMDAQARLDQIEASRRTAADTGANSEALQSPTIANLRAQYADARKKYAEQTSELGPRHPALRQTEKQVEDLKRTINEEIDRFAQSAKNDLTRARDFEASLNRALEAQKRQSVQLSQASVRLRELEREADASRDVYQSFLKRSRETEEQETLNTSAARVIGEATVPQRRSFPPAMSMFAMIGFILGAIAASGWFVAAELLLAGAPAPTRRERTPAPETPRAPETTRAAEAARPQQATRAPEVAQAPPEHAAPPLQPSMIENSLMEKPLIARFQEADVIHTLGAILATGGGVDLTRLGWPTLRPGFPLTTLLNSWRDMRAALARRADGKAMPVIALVGAGDTTGRSVTALNFALAAARDGARVLMIDADHQAHPLSNKISRPGKSEPSRLGWLSIGSKAAREIKTVNGISVLPAAEGDAGKATDAIRKAIEQARAAGGYDLVVLDGPAMPLSAGSRKLLDDADALVAVLPTSLDINDSLEEILSMLGRAERKLVGVVLDELTPATQARQRGRQYA</sequence>
<dbReference type="SUPFAM" id="SSF52540">
    <property type="entry name" value="P-loop containing nucleoside triphosphate hydrolases"/>
    <property type="match status" value="1"/>
</dbReference>
<keyword evidence="5 8" id="KW-0472">Membrane</keyword>
<organism evidence="10 11">
    <name type="scientific">Bradyrhizobium betae</name>
    <dbReference type="NCBI Taxonomy" id="244734"/>
    <lineage>
        <taxon>Bacteria</taxon>
        <taxon>Pseudomonadati</taxon>
        <taxon>Pseudomonadota</taxon>
        <taxon>Alphaproteobacteria</taxon>
        <taxon>Hyphomicrobiales</taxon>
        <taxon>Nitrobacteraceae</taxon>
        <taxon>Bradyrhizobium</taxon>
    </lineage>
</organism>
<accession>A0A5P6P3D8</accession>
<evidence type="ECO:0000256" key="2">
    <source>
        <dbReference type="ARBA" id="ARBA00022475"/>
    </source>
</evidence>
<dbReference type="InterPro" id="IPR050445">
    <property type="entry name" value="Bact_polysacc_biosynth/exp"/>
</dbReference>
<feature type="coiled-coil region" evidence="6">
    <location>
        <begin position="380"/>
        <end position="414"/>
    </location>
</feature>
<dbReference type="GO" id="GO:0005886">
    <property type="term" value="C:plasma membrane"/>
    <property type="evidence" value="ECO:0007669"/>
    <property type="project" value="UniProtKB-SubCell"/>
</dbReference>
<dbReference type="Gene3D" id="3.40.50.300">
    <property type="entry name" value="P-loop containing nucleotide triphosphate hydrolases"/>
    <property type="match status" value="1"/>
</dbReference>
<dbReference type="RefSeq" id="WP_151644384.1">
    <property type="nucleotide sequence ID" value="NZ_CP044543.1"/>
</dbReference>
<keyword evidence="2" id="KW-1003">Cell membrane</keyword>
<dbReference type="GO" id="GO:0004713">
    <property type="term" value="F:protein tyrosine kinase activity"/>
    <property type="evidence" value="ECO:0007669"/>
    <property type="project" value="TreeGrafter"/>
</dbReference>
<reference evidence="11" key="1">
    <citation type="submission" date="2019-10" db="EMBL/GenBank/DDBJ databases">
        <title>Complete Genome Sequence of Bradyrhizobium betae type strain PL7HG1T.</title>
        <authorList>
            <person name="Bromfield E.S.P."/>
            <person name="Cloutier S."/>
        </authorList>
    </citation>
    <scope>NUCLEOTIDE SEQUENCE [LARGE SCALE GENOMIC DNA]</scope>
    <source>
        <strain evidence="11">PL7HG1</strain>
    </source>
</reference>
<dbReference type="InterPro" id="IPR003856">
    <property type="entry name" value="LPS_length_determ_N"/>
</dbReference>
<keyword evidence="6" id="KW-0175">Coiled coil</keyword>
<dbReference type="EMBL" id="CP044543">
    <property type="protein sequence ID" value="QFI72801.1"/>
    <property type="molecule type" value="Genomic_DNA"/>
</dbReference>
<feature type="coiled-coil region" evidence="6">
    <location>
        <begin position="217"/>
        <end position="244"/>
    </location>
</feature>
<evidence type="ECO:0000256" key="4">
    <source>
        <dbReference type="ARBA" id="ARBA00022989"/>
    </source>
</evidence>
<feature type="region of interest" description="Disordered" evidence="7">
    <location>
        <begin position="479"/>
        <end position="527"/>
    </location>
</feature>
<evidence type="ECO:0000313" key="11">
    <source>
        <dbReference type="Proteomes" id="UP000325641"/>
    </source>
</evidence>
<dbReference type="PANTHER" id="PTHR32309">
    <property type="entry name" value="TYROSINE-PROTEIN KINASE"/>
    <property type="match status" value="1"/>
</dbReference>
<feature type="coiled-coil region" evidence="6">
    <location>
        <begin position="306"/>
        <end position="354"/>
    </location>
</feature>
<protein>
    <recommendedName>
        <fullName evidence="9">Polysaccharide chain length determinant N-terminal domain-containing protein</fullName>
    </recommendedName>
</protein>
<dbReference type="PANTHER" id="PTHR32309:SF13">
    <property type="entry name" value="FERRIC ENTEROBACTIN TRANSPORT PROTEIN FEPE"/>
    <property type="match status" value="1"/>
</dbReference>
<evidence type="ECO:0000259" key="9">
    <source>
        <dbReference type="Pfam" id="PF02706"/>
    </source>
</evidence>
<gene>
    <name evidence="10" type="ORF">F8237_10560</name>
</gene>
<proteinExistence type="predicted"/>
<dbReference type="AlphaFoldDB" id="A0A5P6P3D8"/>
<feature type="domain" description="Polysaccharide chain length determinant N-terminal" evidence="9">
    <location>
        <begin position="24"/>
        <end position="115"/>
    </location>
</feature>
<keyword evidence="4 8" id="KW-1133">Transmembrane helix</keyword>
<evidence type="ECO:0000256" key="5">
    <source>
        <dbReference type="ARBA" id="ARBA00023136"/>
    </source>
</evidence>
<dbReference type="Pfam" id="PF02706">
    <property type="entry name" value="Wzz"/>
    <property type="match status" value="1"/>
</dbReference>
<name>A0A5P6P3D8_9BRAD</name>
<feature type="compositionally biased region" description="Low complexity" evidence="7">
    <location>
        <begin position="493"/>
        <end position="513"/>
    </location>
</feature>
<dbReference type="Proteomes" id="UP000325641">
    <property type="component" value="Chromosome"/>
</dbReference>
<evidence type="ECO:0000313" key="10">
    <source>
        <dbReference type="EMBL" id="QFI72801.1"/>
    </source>
</evidence>
<evidence type="ECO:0000256" key="6">
    <source>
        <dbReference type="SAM" id="Coils"/>
    </source>
</evidence>
<keyword evidence="3 8" id="KW-0812">Transmembrane</keyword>
<evidence type="ECO:0000256" key="3">
    <source>
        <dbReference type="ARBA" id="ARBA00022692"/>
    </source>
</evidence>